<evidence type="ECO:0008006" key="4">
    <source>
        <dbReference type="Google" id="ProtNLM"/>
    </source>
</evidence>
<dbReference type="RefSeq" id="WP_345166876.1">
    <property type="nucleotide sequence ID" value="NZ_BAABGX010000002.1"/>
</dbReference>
<name>A0ABP8FQR0_9BACT</name>
<dbReference type="Proteomes" id="UP001501844">
    <property type="component" value="Unassembled WGS sequence"/>
</dbReference>
<keyword evidence="3" id="KW-1185">Reference proteome</keyword>
<feature type="region of interest" description="Disordered" evidence="1">
    <location>
        <begin position="975"/>
        <end position="1007"/>
    </location>
</feature>
<reference evidence="3" key="1">
    <citation type="journal article" date="2019" name="Int. J. Syst. Evol. Microbiol.">
        <title>The Global Catalogue of Microorganisms (GCM) 10K type strain sequencing project: providing services to taxonomists for standard genome sequencing and annotation.</title>
        <authorList>
            <consortium name="The Broad Institute Genomics Platform"/>
            <consortium name="The Broad Institute Genome Sequencing Center for Infectious Disease"/>
            <person name="Wu L."/>
            <person name="Ma J."/>
        </authorList>
    </citation>
    <scope>NUCLEOTIDE SEQUENCE [LARGE SCALE GENOMIC DNA]</scope>
    <source>
        <strain evidence="3">JCM 17917</strain>
    </source>
</reference>
<accession>A0ABP8FQR0</accession>
<dbReference type="PANTHER" id="PTHR30441">
    <property type="entry name" value="DUF748 DOMAIN-CONTAINING PROTEIN"/>
    <property type="match status" value="1"/>
</dbReference>
<evidence type="ECO:0000256" key="1">
    <source>
        <dbReference type="SAM" id="MobiDB-lite"/>
    </source>
</evidence>
<evidence type="ECO:0000313" key="3">
    <source>
        <dbReference type="Proteomes" id="UP001501844"/>
    </source>
</evidence>
<evidence type="ECO:0000313" key="2">
    <source>
        <dbReference type="EMBL" id="GAA4309140.1"/>
    </source>
</evidence>
<gene>
    <name evidence="2" type="ORF">GCM10023183_26160</name>
</gene>
<dbReference type="PANTHER" id="PTHR30441:SF8">
    <property type="entry name" value="DUF748 DOMAIN-CONTAINING PROTEIN"/>
    <property type="match status" value="1"/>
</dbReference>
<proteinExistence type="predicted"/>
<dbReference type="InterPro" id="IPR052894">
    <property type="entry name" value="AsmA-related"/>
</dbReference>
<organism evidence="2 3">
    <name type="scientific">Nibribacter koreensis</name>
    <dbReference type="NCBI Taxonomy" id="1084519"/>
    <lineage>
        <taxon>Bacteria</taxon>
        <taxon>Pseudomonadati</taxon>
        <taxon>Bacteroidota</taxon>
        <taxon>Cytophagia</taxon>
        <taxon>Cytophagales</taxon>
        <taxon>Hymenobacteraceae</taxon>
        <taxon>Nibribacter</taxon>
    </lineage>
</organism>
<dbReference type="EMBL" id="BAABGX010000002">
    <property type="protein sequence ID" value="GAA4309140.1"/>
    <property type="molecule type" value="Genomic_DNA"/>
</dbReference>
<feature type="compositionally biased region" description="Low complexity" evidence="1">
    <location>
        <begin position="992"/>
        <end position="1007"/>
    </location>
</feature>
<sequence>MKKVFIGLAIFFVVLLAAAALVPVLFKDKIKDRLDKEIAKNINARVLYETDNVSLSLFRTFPDLALSVKELRIVGKDSFQRDTLAYLPDFALGLDLMSVITGNEMVIKSVKMDQPQLKLLVLKSGKANWDIFIPDSSQATQADTSDFKMGIDNWEMTNGQIIYQDLSIPFGVAAYNVQHTGSGDLDKDIFDMKTQTQAERFTMTYDGINYIENKKLDADVTMAMDLANMKYTFKDNNFRINDFALGMAGSVAMPTEDILLDLTFKALETDFKNLFSLVPGVFTDKFKDIDTDGKLAFNGYVKGTFNETTMPGFGVDLKVNNGRFKYPDLPQEARNINVDMSVKNADGIVDHTQINIKKLHLDLGKNPVDGQVMIDGLEPMKINGNLKAKLDLAELTKVFPLEGTTLRGLLDVDATANGVYFENHMPMVVAKLNLVNGYVKSSSFPAPLENVTMVSTVTNKTGQAADTDIQVSQFKMLLDKEPLQGRVSIKNLAKPQFDLVLNGILDLTKLTKIFPIEGTTVSGRLNGNMAAKGKMTDVEAGQYGNVIASGAMQISQLNYKSTDLPQGMRINTAKATFNNEQVRLENLNGFLGKSDVQMDGTVTNYMGYLFSENQPLRGTFNLRAGTFNVNEWTVDEHTGQAAPSTTAKAQGVVQVPDNLDLVLNTQAGTVLYDNLKLQDFKGQVAIKNQVAKLENVSFNTLGGQFVTTGSYDSRDLIHPKFSFGLDIKNLDFKSAFNAFNTLQQIAPIAKALDGQFSTKFSLNGELGSDMMPVMSTLTGRGAVEVIQAVVTNIKALSKISEVTQLKDVQNFVVKNKGFAAEILAGNLVVKPFDLTVGDMKMTVGGTNNLAGTMDYVVAMDVPSGKVGGALSSKLTALSGVQNIKSLDRVTLQLGVGGTYNNPTVALRGSSLKAEAKDLVQQVVSNKLEGVKEKLNVNVPTNKDSLKVEFARKQEEAKVKAQQELEKKRLEAEQKVREEAKSQLNKLFKVPAKKPATTTAPPDTTKQQ</sequence>
<protein>
    <recommendedName>
        <fullName evidence="4">AsmA family protein</fullName>
    </recommendedName>
</protein>
<comment type="caution">
    <text evidence="2">The sequence shown here is derived from an EMBL/GenBank/DDBJ whole genome shotgun (WGS) entry which is preliminary data.</text>
</comment>